<evidence type="ECO:0000259" key="6">
    <source>
        <dbReference type="PROSITE" id="PS50893"/>
    </source>
</evidence>
<feature type="domain" description="ABC transporter" evidence="6">
    <location>
        <begin position="6"/>
        <end position="231"/>
    </location>
</feature>
<dbReference type="InterPro" id="IPR050763">
    <property type="entry name" value="ABC_transporter_ATP-binding"/>
</dbReference>
<dbReference type="InterPro" id="IPR003439">
    <property type="entry name" value="ABC_transporter-like_ATP-bd"/>
</dbReference>
<dbReference type="GO" id="GO:0016887">
    <property type="term" value="F:ATP hydrolysis activity"/>
    <property type="evidence" value="ECO:0007669"/>
    <property type="project" value="InterPro"/>
</dbReference>
<dbReference type="OrthoDB" id="9804819at2"/>
<evidence type="ECO:0000256" key="3">
    <source>
        <dbReference type="ARBA" id="ARBA00022741"/>
    </source>
</evidence>
<dbReference type="PROSITE" id="PS00211">
    <property type="entry name" value="ABC_TRANSPORTER_1"/>
    <property type="match status" value="1"/>
</dbReference>
<reference evidence="8" key="1">
    <citation type="submission" date="2016-10" db="EMBL/GenBank/DDBJ databases">
        <authorList>
            <person name="Varghese N."/>
            <person name="Submissions S."/>
        </authorList>
    </citation>
    <scope>NUCLEOTIDE SEQUENCE [LARGE SCALE GENOMIC DNA]</scope>
    <source>
        <strain evidence="8">CGMCC 4.3568</strain>
    </source>
</reference>
<dbReference type="Proteomes" id="UP000243799">
    <property type="component" value="Unassembled WGS sequence"/>
</dbReference>
<evidence type="ECO:0000256" key="1">
    <source>
        <dbReference type="ARBA" id="ARBA00004202"/>
    </source>
</evidence>
<keyword evidence="3" id="KW-0547">Nucleotide-binding</keyword>
<dbReference type="Gene3D" id="3.40.50.300">
    <property type="entry name" value="P-loop containing nucleotide triphosphate hydrolases"/>
    <property type="match status" value="1"/>
</dbReference>
<name>A0A1I1BE03_9PSEU</name>
<keyword evidence="8" id="KW-1185">Reference proteome</keyword>
<dbReference type="RefSeq" id="WP_091674991.1">
    <property type="nucleotide sequence ID" value="NZ_FOKG01000013.1"/>
</dbReference>
<dbReference type="PANTHER" id="PTHR42711">
    <property type="entry name" value="ABC TRANSPORTER ATP-BINDING PROTEIN"/>
    <property type="match status" value="1"/>
</dbReference>
<proteinExistence type="predicted"/>
<keyword evidence="2" id="KW-0813">Transport</keyword>
<dbReference type="GO" id="GO:0005886">
    <property type="term" value="C:plasma membrane"/>
    <property type="evidence" value="ECO:0007669"/>
    <property type="project" value="UniProtKB-SubCell"/>
</dbReference>
<dbReference type="SMART" id="SM00382">
    <property type="entry name" value="AAA"/>
    <property type="match status" value="1"/>
</dbReference>
<organism evidence="7 8">
    <name type="scientific">Amycolatopsis marina</name>
    <dbReference type="NCBI Taxonomy" id="490629"/>
    <lineage>
        <taxon>Bacteria</taxon>
        <taxon>Bacillati</taxon>
        <taxon>Actinomycetota</taxon>
        <taxon>Actinomycetes</taxon>
        <taxon>Pseudonocardiales</taxon>
        <taxon>Pseudonocardiaceae</taxon>
        <taxon>Amycolatopsis</taxon>
    </lineage>
</organism>
<dbReference type="STRING" id="490629.SAMN05216266_11365"/>
<evidence type="ECO:0000256" key="5">
    <source>
        <dbReference type="ARBA" id="ARBA00023251"/>
    </source>
</evidence>
<evidence type="ECO:0000256" key="4">
    <source>
        <dbReference type="ARBA" id="ARBA00022840"/>
    </source>
</evidence>
<comment type="subcellular location">
    <subcellularLocation>
        <location evidence="1">Cell membrane</location>
        <topology evidence="1">Peripheral membrane protein</topology>
    </subcellularLocation>
</comment>
<dbReference type="InterPro" id="IPR003593">
    <property type="entry name" value="AAA+_ATPase"/>
</dbReference>
<keyword evidence="4 7" id="KW-0067">ATP-binding</keyword>
<evidence type="ECO:0000313" key="7">
    <source>
        <dbReference type="EMBL" id="SFB47846.1"/>
    </source>
</evidence>
<dbReference type="PANTHER" id="PTHR42711:SF16">
    <property type="entry name" value="ABC TRANSPORTER ATP-BINDING PROTEIN"/>
    <property type="match status" value="1"/>
</dbReference>
<dbReference type="InterPro" id="IPR027417">
    <property type="entry name" value="P-loop_NTPase"/>
</dbReference>
<dbReference type="InterPro" id="IPR017871">
    <property type="entry name" value="ABC_transporter-like_CS"/>
</dbReference>
<dbReference type="Pfam" id="PF00005">
    <property type="entry name" value="ABC_tran"/>
    <property type="match status" value="1"/>
</dbReference>
<evidence type="ECO:0000313" key="8">
    <source>
        <dbReference type="Proteomes" id="UP000243799"/>
    </source>
</evidence>
<protein>
    <submittedName>
        <fullName evidence="7">ABC-2 type transport system ATP-binding protein</fullName>
    </submittedName>
</protein>
<dbReference type="SUPFAM" id="SSF52540">
    <property type="entry name" value="P-loop containing nucleoside triphosphate hydrolases"/>
    <property type="match status" value="1"/>
</dbReference>
<dbReference type="CDD" id="cd03230">
    <property type="entry name" value="ABC_DR_subfamily_A"/>
    <property type="match status" value="1"/>
</dbReference>
<dbReference type="GO" id="GO:0005524">
    <property type="term" value="F:ATP binding"/>
    <property type="evidence" value="ECO:0007669"/>
    <property type="project" value="UniProtKB-KW"/>
</dbReference>
<gene>
    <name evidence="7" type="ORF">SAMN05216266_11365</name>
</gene>
<dbReference type="GO" id="GO:0046677">
    <property type="term" value="P:response to antibiotic"/>
    <property type="evidence" value="ECO:0007669"/>
    <property type="project" value="UniProtKB-KW"/>
</dbReference>
<accession>A0A1I1BE03</accession>
<dbReference type="AlphaFoldDB" id="A0A1I1BE03"/>
<keyword evidence="5" id="KW-0046">Antibiotic resistance</keyword>
<sequence>MQNPLIEVNDLRCSYGSFEAVRGVDFEVNEGELFALLGTNGAGKTTTMETIEGHRRPSSGVVRVLGLDPFRQRKQLRSQTGIMLQESGFAGDLTVAETVSLWQAMSSRRSDTGAALERLDLAHRRDVRVKQLSGGERRRLDLVLATLGRPRVLFLDEPTTGLDPESRKTAWEFIRELLAEGVTMLLTTHYLDEAESLAHRLAIMHEGRIAVSGSLVDVLSQERAQISFDLPSGASELDLPEFTGELDADQLARGHVHVQTSSLESDLRAVVQWQSAHQLPLLRFRAQHASLNDVFHGVVDSHRGQVLPFPGVPAVGGNGSVR</sequence>
<dbReference type="PROSITE" id="PS50893">
    <property type="entry name" value="ABC_TRANSPORTER_2"/>
    <property type="match status" value="1"/>
</dbReference>
<dbReference type="EMBL" id="FOKG01000013">
    <property type="protein sequence ID" value="SFB47846.1"/>
    <property type="molecule type" value="Genomic_DNA"/>
</dbReference>
<evidence type="ECO:0000256" key="2">
    <source>
        <dbReference type="ARBA" id="ARBA00022448"/>
    </source>
</evidence>